<evidence type="ECO:0000313" key="3">
    <source>
        <dbReference type="Proteomes" id="UP000315947"/>
    </source>
</evidence>
<dbReference type="InterPro" id="IPR029032">
    <property type="entry name" value="AhpD-like"/>
</dbReference>
<feature type="domain" description="Carboxymuconolactone decarboxylase-like" evidence="1">
    <location>
        <begin position="46"/>
        <end position="118"/>
    </location>
</feature>
<keyword evidence="3" id="KW-1185">Reference proteome</keyword>
<evidence type="ECO:0000259" key="1">
    <source>
        <dbReference type="Pfam" id="PF02627"/>
    </source>
</evidence>
<dbReference type="PANTHER" id="PTHR35446:SF3">
    <property type="entry name" value="CMD DOMAIN-CONTAINING PROTEIN"/>
    <property type="match status" value="1"/>
</dbReference>
<dbReference type="SUPFAM" id="SSF69118">
    <property type="entry name" value="AhpD-like"/>
    <property type="match status" value="1"/>
</dbReference>
<protein>
    <submittedName>
        <fullName evidence="2">Carboxymuconolactone decarboxylase family protein</fullName>
    </submittedName>
</protein>
<evidence type="ECO:0000313" key="2">
    <source>
        <dbReference type="EMBL" id="QDO84994.1"/>
    </source>
</evidence>
<dbReference type="Pfam" id="PF02627">
    <property type="entry name" value="CMD"/>
    <property type="match status" value="1"/>
</dbReference>
<dbReference type="InterPro" id="IPR003779">
    <property type="entry name" value="CMD-like"/>
</dbReference>
<dbReference type="PANTHER" id="PTHR35446">
    <property type="entry name" value="SI:CH211-175M2.5"/>
    <property type="match status" value="1"/>
</dbReference>
<organism evidence="2 3">
    <name type="scientific">Shewanella psychropiezotolerans</name>
    <dbReference type="NCBI Taxonomy" id="2593655"/>
    <lineage>
        <taxon>Bacteria</taxon>
        <taxon>Pseudomonadati</taxon>
        <taxon>Pseudomonadota</taxon>
        <taxon>Gammaproteobacteria</taxon>
        <taxon>Alteromonadales</taxon>
        <taxon>Shewanellaceae</taxon>
        <taxon>Shewanella</taxon>
    </lineage>
</organism>
<reference evidence="2 3" key="1">
    <citation type="submission" date="2019-07" db="EMBL/GenBank/DDBJ databases">
        <title>Shewanella sp. YLB-06 whole genomic sequence.</title>
        <authorList>
            <person name="Yu L."/>
        </authorList>
    </citation>
    <scope>NUCLEOTIDE SEQUENCE [LARGE SCALE GENOMIC DNA]</scope>
    <source>
        <strain evidence="2 3">YLB-06</strain>
    </source>
</reference>
<gene>
    <name evidence="2" type="ORF">FM037_19400</name>
</gene>
<sequence>MQRITTLTVNTATGQAQTQLTALKKAMGAEINLFGAIANSSSALEGFLNFKGSLEKGVLSKKLSEQLALTIAGTNGCHYCASAHAFIGGKLGLSEAEIRANLNARSEDSQTNTILSFARQVIEQKGRVTTKQLAATEAAGFNREQLVEVIAHIALNTFTNYFNEAFEIDIDFPKISLTE</sequence>
<name>A0ABX5X0W8_9GAMM</name>
<dbReference type="NCBIfam" id="TIGR00778">
    <property type="entry name" value="ahpD_dom"/>
    <property type="match status" value="1"/>
</dbReference>
<dbReference type="InterPro" id="IPR004675">
    <property type="entry name" value="AhpD_core"/>
</dbReference>
<dbReference type="Proteomes" id="UP000315947">
    <property type="component" value="Chromosome"/>
</dbReference>
<accession>A0ABX5X0W8</accession>
<dbReference type="Gene3D" id="1.20.1290.10">
    <property type="entry name" value="AhpD-like"/>
    <property type="match status" value="1"/>
</dbReference>
<dbReference type="EMBL" id="CP041614">
    <property type="protein sequence ID" value="QDO84994.1"/>
    <property type="molecule type" value="Genomic_DNA"/>
</dbReference>
<dbReference type="RefSeq" id="WP_144047340.1">
    <property type="nucleotide sequence ID" value="NZ_CP041614.1"/>
</dbReference>
<proteinExistence type="predicted"/>